<dbReference type="GO" id="GO:0016887">
    <property type="term" value="F:ATP hydrolysis activity"/>
    <property type="evidence" value="ECO:0007669"/>
    <property type="project" value="InterPro"/>
</dbReference>
<feature type="domain" description="ABC transporter" evidence="6">
    <location>
        <begin position="121"/>
        <end position="358"/>
    </location>
</feature>
<keyword evidence="1" id="KW-0813">Transport</keyword>
<evidence type="ECO:0000313" key="7">
    <source>
        <dbReference type="EMBL" id="KAB1646673.1"/>
    </source>
</evidence>
<dbReference type="InterPro" id="IPR003439">
    <property type="entry name" value="ABC_transporter-like_ATP-bd"/>
</dbReference>
<dbReference type="SUPFAM" id="SSF52540">
    <property type="entry name" value="P-loop containing nucleoside triphosphate hydrolases"/>
    <property type="match status" value="2"/>
</dbReference>
<reference evidence="7 8" key="1">
    <citation type="submission" date="2019-09" db="EMBL/GenBank/DDBJ databases">
        <title>Phylogeny of genus Pseudoclavibacter and closely related genus.</title>
        <authorList>
            <person name="Li Y."/>
        </authorList>
    </citation>
    <scope>NUCLEOTIDE SEQUENCE [LARGE SCALE GENOMIC DNA]</scope>
    <source>
        <strain evidence="7 8">EGI 60007</strain>
    </source>
</reference>
<dbReference type="InterPro" id="IPR003593">
    <property type="entry name" value="AAA+_ATPase"/>
</dbReference>
<feature type="compositionally biased region" description="Basic residues" evidence="5">
    <location>
        <begin position="9"/>
        <end position="27"/>
    </location>
</feature>
<gene>
    <name evidence="7" type="ORF">F8O04_13030</name>
</gene>
<evidence type="ECO:0000256" key="4">
    <source>
        <dbReference type="ARBA" id="ARBA00022840"/>
    </source>
</evidence>
<dbReference type="GO" id="GO:0005524">
    <property type="term" value="F:ATP binding"/>
    <property type="evidence" value="ECO:0007669"/>
    <property type="project" value="UniProtKB-KW"/>
</dbReference>
<dbReference type="SMART" id="SM00382">
    <property type="entry name" value="AAA"/>
    <property type="match status" value="2"/>
</dbReference>
<comment type="caution">
    <text evidence="7">The sequence shown here is derived from an EMBL/GenBank/DDBJ whole genome shotgun (WGS) entry which is preliminary data.</text>
</comment>
<keyword evidence="2" id="KW-0677">Repeat</keyword>
<feature type="compositionally biased region" description="Basic and acidic residues" evidence="5">
    <location>
        <begin position="31"/>
        <end position="44"/>
    </location>
</feature>
<dbReference type="AlphaFoldDB" id="A0A6H9WIP1"/>
<dbReference type="Gene3D" id="3.40.50.300">
    <property type="entry name" value="P-loop containing nucleotide triphosphate hydrolases"/>
    <property type="match status" value="2"/>
</dbReference>
<dbReference type="PROSITE" id="PS50893">
    <property type="entry name" value="ABC_TRANSPORTER_2"/>
    <property type="match status" value="2"/>
</dbReference>
<dbReference type="CDD" id="cd03216">
    <property type="entry name" value="ABC_Carb_Monos_I"/>
    <property type="match status" value="1"/>
</dbReference>
<evidence type="ECO:0000313" key="8">
    <source>
        <dbReference type="Proteomes" id="UP000431744"/>
    </source>
</evidence>
<proteinExistence type="predicted"/>
<dbReference type="CDD" id="cd03215">
    <property type="entry name" value="ABC_Carb_Monos_II"/>
    <property type="match status" value="1"/>
</dbReference>
<evidence type="ECO:0000256" key="5">
    <source>
        <dbReference type="SAM" id="MobiDB-lite"/>
    </source>
</evidence>
<dbReference type="InterPro" id="IPR027417">
    <property type="entry name" value="P-loop_NTPase"/>
</dbReference>
<name>A0A6H9WIP1_9MICO</name>
<protein>
    <submittedName>
        <fullName evidence="7">Sugar ABC transporter ATP-binding protein</fullName>
    </submittedName>
</protein>
<accession>A0A6H9WIP1</accession>
<dbReference type="InterPro" id="IPR050107">
    <property type="entry name" value="ABC_carbohydrate_import_ATPase"/>
</dbReference>
<evidence type="ECO:0000256" key="2">
    <source>
        <dbReference type="ARBA" id="ARBA00022737"/>
    </source>
</evidence>
<keyword evidence="3" id="KW-0547">Nucleotide-binding</keyword>
<dbReference type="PANTHER" id="PTHR43790">
    <property type="entry name" value="CARBOHYDRATE TRANSPORT ATP-BINDING PROTEIN MG119-RELATED"/>
    <property type="match status" value="1"/>
</dbReference>
<keyword evidence="8" id="KW-1185">Reference proteome</keyword>
<dbReference type="InterPro" id="IPR017871">
    <property type="entry name" value="ABC_transporter-like_CS"/>
</dbReference>
<dbReference type="Pfam" id="PF00005">
    <property type="entry name" value="ABC_tran"/>
    <property type="match status" value="2"/>
</dbReference>
<keyword evidence="4 7" id="KW-0067">ATP-binding</keyword>
<feature type="compositionally biased region" description="Basic and acidic residues" evidence="5">
    <location>
        <begin position="64"/>
        <end position="77"/>
    </location>
</feature>
<feature type="domain" description="ABC transporter" evidence="6">
    <location>
        <begin position="374"/>
        <end position="618"/>
    </location>
</feature>
<evidence type="ECO:0000259" key="6">
    <source>
        <dbReference type="PROSITE" id="PS50893"/>
    </source>
</evidence>
<evidence type="ECO:0000256" key="1">
    <source>
        <dbReference type="ARBA" id="ARBA00022448"/>
    </source>
</evidence>
<evidence type="ECO:0000256" key="3">
    <source>
        <dbReference type="ARBA" id="ARBA00022741"/>
    </source>
</evidence>
<organism evidence="7 8">
    <name type="scientific">Pseudoclavibacter endophyticus</name>
    <dbReference type="NCBI Taxonomy" id="1778590"/>
    <lineage>
        <taxon>Bacteria</taxon>
        <taxon>Bacillati</taxon>
        <taxon>Actinomycetota</taxon>
        <taxon>Actinomycetes</taxon>
        <taxon>Micrococcales</taxon>
        <taxon>Microbacteriaceae</taxon>
        <taxon>Pseudoclavibacter</taxon>
    </lineage>
</organism>
<dbReference type="OrthoDB" id="39350at2"/>
<sequence>MVGPEARRGLRGPRRRGDRRPVRRRTVGGRAAHDEGRAACRQPDRAAGAVHHGGERGRVHRSRRDHDEQRRDTDRRHPVARRVPRRLLRQLGAVGMATVTTPAGRSTASGTGGSEDDGVVLRVEGLGKRFGPTVALRDASIEIRAGEIHALVGENGSGKSTLVKILSGVHTPNEGAITIGGETHQRFATPRVSQSAGIVTVFQEVLSVGSRTVLENLWLGSDGLFTAKVPRSEKIDRASEVLAELLETPPALDALVEDLSLSDRQVCSIARALLRNPRILILDEATSALDFDSRTRLFNTVRRIRREGVGIVLITHRMDEIEEIGDRITVLRSGVTVGTVDGDDWTTQQLVELMTGAGQLAPTSSHAEQRERAVDAPVLLRIDGVVLAPGRAPIDLEIQAGELVGLAGLEGQGQDAFIKALAGFPAASGRVVRVDGERETVISSHDAAHAQRIAYVPRERRGESLFEWMSILDNFVVPTIGRDAPGGFIRPERTAKRFAHYIDALRIKLGRTSDAISTLSGGNQQKVIIARWLATEPRVLLLNDPTRGIDINAKRDLYRLLAELTAEGLAVVMLSTEVDEHIELMDRVLVFSEFECSSELHRDELTREALVSSFFRKEADHDAAE</sequence>
<dbReference type="PROSITE" id="PS00211">
    <property type="entry name" value="ABC_TRANSPORTER_1"/>
    <property type="match status" value="1"/>
</dbReference>
<feature type="region of interest" description="Disordered" evidence="5">
    <location>
        <begin position="1"/>
        <end position="81"/>
    </location>
</feature>
<dbReference type="EMBL" id="WBJY01000004">
    <property type="protein sequence ID" value="KAB1646673.1"/>
    <property type="molecule type" value="Genomic_DNA"/>
</dbReference>
<dbReference type="Proteomes" id="UP000431744">
    <property type="component" value="Unassembled WGS sequence"/>
</dbReference>
<dbReference type="PANTHER" id="PTHR43790:SF9">
    <property type="entry name" value="GALACTOFURANOSE TRANSPORTER ATP-BINDING PROTEIN YTFR"/>
    <property type="match status" value="1"/>
</dbReference>